<name>A0A1J5RTJ8_9ZZZZ</name>
<gene>
    <name evidence="1" type="ORF">GALL_189220</name>
</gene>
<sequence length="163" mass="18365">MKSSIASVLLAAAIIVAAPSFADAAAARPETNARAGHFQFRGKDLVARTTRRLGDLGKKLDIKPAQQAAWQTYSAAIIAQARVQKHQWEQMRLSRRASREPLTTPERMAKIADRLRQASERMSQLASETKTFYDQLGPEQKTIFDLYARAEWRGSRLARGRRR</sequence>
<evidence type="ECO:0008006" key="2">
    <source>
        <dbReference type="Google" id="ProtNLM"/>
    </source>
</evidence>
<proteinExistence type="predicted"/>
<dbReference type="InterPro" id="IPR012899">
    <property type="entry name" value="LTXXQ"/>
</dbReference>
<protein>
    <recommendedName>
        <fullName evidence="2">LTXXQ motif family protein</fullName>
    </recommendedName>
</protein>
<accession>A0A1J5RTJ8</accession>
<evidence type="ECO:0000313" key="1">
    <source>
        <dbReference type="EMBL" id="OIQ99010.1"/>
    </source>
</evidence>
<comment type="caution">
    <text evidence="1">The sequence shown here is derived from an EMBL/GenBank/DDBJ whole genome shotgun (WGS) entry which is preliminary data.</text>
</comment>
<reference evidence="1" key="1">
    <citation type="submission" date="2016-10" db="EMBL/GenBank/DDBJ databases">
        <title>Sequence of Gallionella enrichment culture.</title>
        <authorList>
            <person name="Poehlein A."/>
            <person name="Muehling M."/>
            <person name="Daniel R."/>
        </authorList>
    </citation>
    <scope>NUCLEOTIDE SEQUENCE</scope>
</reference>
<dbReference type="AlphaFoldDB" id="A0A1J5RTJ8"/>
<dbReference type="GO" id="GO:0042597">
    <property type="term" value="C:periplasmic space"/>
    <property type="evidence" value="ECO:0007669"/>
    <property type="project" value="InterPro"/>
</dbReference>
<dbReference type="EMBL" id="MLJW01000111">
    <property type="protein sequence ID" value="OIQ99010.1"/>
    <property type="molecule type" value="Genomic_DNA"/>
</dbReference>
<organism evidence="1">
    <name type="scientific">mine drainage metagenome</name>
    <dbReference type="NCBI Taxonomy" id="410659"/>
    <lineage>
        <taxon>unclassified sequences</taxon>
        <taxon>metagenomes</taxon>
        <taxon>ecological metagenomes</taxon>
    </lineage>
</organism>
<dbReference type="Pfam" id="PF07813">
    <property type="entry name" value="LTXXQ"/>
    <property type="match status" value="1"/>
</dbReference>